<dbReference type="STRING" id="655815.ZPR_2584"/>
<evidence type="ECO:0000256" key="5">
    <source>
        <dbReference type="ARBA" id="ARBA00022989"/>
    </source>
</evidence>
<dbReference type="KEGG" id="zpr:ZPR_2584"/>
<keyword evidence="9" id="KW-1185">Reference proteome</keyword>
<comment type="subcellular location">
    <subcellularLocation>
        <location evidence="1">Cell membrane</location>
        <topology evidence="1">Multi-pass membrane protein</topology>
    </subcellularLocation>
</comment>
<dbReference type="Pfam" id="PF07681">
    <property type="entry name" value="DoxX"/>
    <property type="match status" value="1"/>
</dbReference>
<dbReference type="eggNOG" id="COG2259">
    <property type="taxonomic scope" value="Bacteria"/>
</dbReference>
<evidence type="ECO:0000256" key="7">
    <source>
        <dbReference type="SAM" id="Phobius"/>
    </source>
</evidence>
<dbReference type="HOGENOM" id="CLU_058421_6_5_10"/>
<evidence type="ECO:0000256" key="4">
    <source>
        <dbReference type="ARBA" id="ARBA00022692"/>
    </source>
</evidence>
<evidence type="ECO:0000313" key="9">
    <source>
        <dbReference type="Proteomes" id="UP000001654"/>
    </source>
</evidence>
<evidence type="ECO:0000256" key="6">
    <source>
        <dbReference type="ARBA" id="ARBA00023136"/>
    </source>
</evidence>
<proteinExistence type="inferred from homology"/>
<organism evidence="8 9">
    <name type="scientific">Zunongwangia profunda (strain DSM 18752 / CCTCC AB 206139 / SM-A87)</name>
    <name type="common">Wangia profunda</name>
    <dbReference type="NCBI Taxonomy" id="655815"/>
    <lineage>
        <taxon>Bacteria</taxon>
        <taxon>Pseudomonadati</taxon>
        <taxon>Bacteroidota</taxon>
        <taxon>Flavobacteriia</taxon>
        <taxon>Flavobacteriales</taxon>
        <taxon>Flavobacteriaceae</taxon>
        <taxon>Zunongwangia</taxon>
    </lineage>
</organism>
<dbReference type="Proteomes" id="UP000001654">
    <property type="component" value="Chromosome"/>
</dbReference>
<keyword evidence="4 7" id="KW-0812">Transmembrane</keyword>
<dbReference type="InterPro" id="IPR051907">
    <property type="entry name" value="DoxX-like_oxidoreductase"/>
</dbReference>
<dbReference type="GO" id="GO:0005886">
    <property type="term" value="C:plasma membrane"/>
    <property type="evidence" value="ECO:0007669"/>
    <property type="project" value="UniProtKB-SubCell"/>
</dbReference>
<keyword evidence="3" id="KW-1003">Cell membrane</keyword>
<reference evidence="8 9" key="1">
    <citation type="journal article" date="2010" name="BMC Genomics">
        <title>The complete genome of Zunongwangia profunda SM-A87 reveals its adaptation to the deep-sea environment and ecological role in sedimentary organic nitrogen degradation.</title>
        <authorList>
            <person name="Qin Q.L."/>
            <person name="Zhang X.Y."/>
            <person name="Wang X.M."/>
            <person name="Liu G.M."/>
            <person name="Chen X.L."/>
            <person name="Xie B.B."/>
            <person name="Dang H.Y."/>
            <person name="Zhou B.C."/>
            <person name="Yu J."/>
            <person name="Zhang Y.Z."/>
        </authorList>
    </citation>
    <scope>NUCLEOTIDE SEQUENCE [LARGE SCALE GENOMIC DNA]</scope>
    <source>
        <strain evidence="9">DSM 18752 / CCTCC AB 206139 / SM-A87</strain>
    </source>
</reference>
<comment type="similarity">
    <text evidence="2">Belongs to the DoxX family.</text>
</comment>
<name>D5BEE8_ZUNPS</name>
<accession>D5BEE8</accession>
<evidence type="ECO:0000256" key="2">
    <source>
        <dbReference type="ARBA" id="ARBA00006679"/>
    </source>
</evidence>
<evidence type="ECO:0000256" key="3">
    <source>
        <dbReference type="ARBA" id="ARBA00022475"/>
    </source>
</evidence>
<dbReference type="InterPro" id="IPR032808">
    <property type="entry name" value="DoxX"/>
</dbReference>
<keyword evidence="5 7" id="KW-1133">Transmembrane helix</keyword>
<feature type="transmembrane region" description="Helical" evidence="7">
    <location>
        <begin position="16"/>
        <end position="34"/>
    </location>
</feature>
<dbReference type="OrthoDB" id="9813193at2"/>
<feature type="transmembrane region" description="Helical" evidence="7">
    <location>
        <begin position="111"/>
        <end position="130"/>
    </location>
</feature>
<evidence type="ECO:0000256" key="1">
    <source>
        <dbReference type="ARBA" id="ARBA00004651"/>
    </source>
</evidence>
<feature type="transmembrane region" description="Helical" evidence="7">
    <location>
        <begin position="54"/>
        <end position="75"/>
    </location>
</feature>
<sequence>MKNTYTTSLNLPKLDFILLIFRIGISILMLFHGVPKLINFFSSEEIQFADPLGVGQTMTLAVAVLAEFVCSIMLILGIGTRIATIPLIVTMAVAAIIVHAPDGLERQELPFMYLLSYVLLFYTGAGKYSLDHYLMFKAEKKEIKP</sequence>
<feature type="transmembrane region" description="Helical" evidence="7">
    <location>
        <begin position="82"/>
        <end position="99"/>
    </location>
</feature>
<dbReference type="PANTHER" id="PTHR33452">
    <property type="entry name" value="OXIDOREDUCTASE CATD-RELATED"/>
    <property type="match status" value="1"/>
</dbReference>
<gene>
    <name evidence="8" type="ordered locus">ZPR_2584</name>
</gene>
<dbReference type="EMBL" id="CP001650">
    <property type="protein sequence ID" value="ADF52907.1"/>
    <property type="molecule type" value="Genomic_DNA"/>
</dbReference>
<dbReference type="RefSeq" id="WP_013072004.1">
    <property type="nucleotide sequence ID" value="NC_014041.1"/>
</dbReference>
<evidence type="ECO:0000313" key="8">
    <source>
        <dbReference type="EMBL" id="ADF52907.1"/>
    </source>
</evidence>
<protein>
    <submittedName>
        <fullName evidence="8">Membrane protein</fullName>
    </submittedName>
</protein>
<dbReference type="AlphaFoldDB" id="D5BEE8"/>
<dbReference type="PANTHER" id="PTHR33452:SF1">
    <property type="entry name" value="INNER MEMBRANE PROTEIN YPHA-RELATED"/>
    <property type="match status" value="1"/>
</dbReference>
<keyword evidence="6 7" id="KW-0472">Membrane</keyword>